<dbReference type="Proteomes" id="UP000291822">
    <property type="component" value="Unassembled WGS sequence"/>
</dbReference>
<gene>
    <name evidence="4" type="ORF">EZM97_16025</name>
</gene>
<dbReference type="GO" id="GO:0016491">
    <property type="term" value="F:oxidoreductase activity"/>
    <property type="evidence" value="ECO:0007669"/>
    <property type="project" value="InterPro"/>
</dbReference>
<dbReference type="InterPro" id="IPR005025">
    <property type="entry name" value="FMN_Rdtase-like_dom"/>
</dbReference>
<evidence type="ECO:0000256" key="2">
    <source>
        <dbReference type="ARBA" id="ARBA00022643"/>
    </source>
</evidence>
<dbReference type="SUPFAM" id="SSF52218">
    <property type="entry name" value="Flavoproteins"/>
    <property type="match status" value="1"/>
</dbReference>
<keyword evidence="2" id="KW-0288">FMN</keyword>
<evidence type="ECO:0000313" key="5">
    <source>
        <dbReference type="Proteomes" id="UP000291822"/>
    </source>
</evidence>
<feature type="domain" description="NADPH-dependent FMN reductase-like" evidence="3">
    <location>
        <begin position="1"/>
        <end position="150"/>
    </location>
</feature>
<accession>A0A4R0YNN1</accession>
<comment type="caution">
    <text evidence="4">The sequence shown here is derived from an EMBL/GenBank/DDBJ whole genome shotgun (WGS) entry which is preliminary data.</text>
</comment>
<dbReference type="PANTHER" id="PTHR30543:SF21">
    <property type="entry name" value="NAD(P)H-DEPENDENT FMN REDUCTASE LOT6"/>
    <property type="match status" value="1"/>
</dbReference>
<dbReference type="GO" id="GO:0005829">
    <property type="term" value="C:cytosol"/>
    <property type="evidence" value="ECO:0007669"/>
    <property type="project" value="TreeGrafter"/>
</dbReference>
<dbReference type="InterPro" id="IPR050712">
    <property type="entry name" value="NAD(P)H-dep_reductase"/>
</dbReference>
<organism evidence="4 5">
    <name type="scientific">Dyella soli</name>
    <dbReference type="NCBI Taxonomy" id="522319"/>
    <lineage>
        <taxon>Bacteria</taxon>
        <taxon>Pseudomonadati</taxon>
        <taxon>Pseudomonadota</taxon>
        <taxon>Gammaproteobacteria</taxon>
        <taxon>Lysobacterales</taxon>
        <taxon>Rhodanobacteraceae</taxon>
        <taxon>Dyella</taxon>
    </lineage>
</organism>
<evidence type="ECO:0000256" key="1">
    <source>
        <dbReference type="ARBA" id="ARBA00001917"/>
    </source>
</evidence>
<name>A0A4R0YNN1_9GAMM</name>
<dbReference type="Pfam" id="PF03358">
    <property type="entry name" value="FMN_red"/>
    <property type="match status" value="1"/>
</dbReference>
<evidence type="ECO:0000259" key="3">
    <source>
        <dbReference type="Pfam" id="PF03358"/>
    </source>
</evidence>
<dbReference type="Gene3D" id="3.40.50.360">
    <property type="match status" value="1"/>
</dbReference>
<reference evidence="4 5" key="1">
    <citation type="submission" date="2019-02" db="EMBL/GenBank/DDBJ databases">
        <title>Dyella amyloliquefaciens sp. nov., isolated from forest soil.</title>
        <authorList>
            <person name="Gao Z.-H."/>
            <person name="Qiu L.-H."/>
        </authorList>
    </citation>
    <scope>NUCLEOTIDE SEQUENCE [LARGE SCALE GENOMIC DNA]</scope>
    <source>
        <strain evidence="4 5">KACC 12747</strain>
    </source>
</reference>
<dbReference type="RefSeq" id="WP_131408374.1">
    <property type="nucleotide sequence ID" value="NZ_SJTG01000002.1"/>
</dbReference>
<dbReference type="AlphaFoldDB" id="A0A4R0YNN1"/>
<keyword evidence="5" id="KW-1185">Reference proteome</keyword>
<protein>
    <submittedName>
        <fullName evidence="4">NAD(P)H-dependent oxidoreductase</fullName>
    </submittedName>
</protein>
<dbReference type="PANTHER" id="PTHR30543">
    <property type="entry name" value="CHROMATE REDUCTASE"/>
    <property type="match status" value="1"/>
</dbReference>
<keyword evidence="2" id="KW-0285">Flavoprotein</keyword>
<dbReference type="InterPro" id="IPR029039">
    <property type="entry name" value="Flavoprotein-like_sf"/>
</dbReference>
<dbReference type="GO" id="GO:0010181">
    <property type="term" value="F:FMN binding"/>
    <property type="evidence" value="ECO:0007669"/>
    <property type="project" value="TreeGrafter"/>
</dbReference>
<sequence>MNILGISGSLRQASFNTALLHAAQELAPAGMNIMIHRLHELPLFDQDVEEQGDPPAVTAFKDAIESADGLLLACPEYNGGVTGVLKNAIDWASRIGKARKVAALTGKTACIIGASPGITGTVRAQDQLRQILRRAGARTEPQGDVLVFQAHTKIIDGRLADERTRDALGRHLQGFAERLAATAKDVHFERRNNP</sequence>
<evidence type="ECO:0000313" key="4">
    <source>
        <dbReference type="EMBL" id="TCI10396.1"/>
    </source>
</evidence>
<comment type="cofactor">
    <cofactor evidence="1">
        <name>FMN</name>
        <dbReference type="ChEBI" id="CHEBI:58210"/>
    </cofactor>
</comment>
<dbReference type="EMBL" id="SJTG01000002">
    <property type="protein sequence ID" value="TCI10396.1"/>
    <property type="molecule type" value="Genomic_DNA"/>
</dbReference>
<proteinExistence type="predicted"/>